<dbReference type="PRINTS" id="PR00364">
    <property type="entry name" value="DISEASERSIST"/>
</dbReference>
<dbReference type="Pfam" id="PF13424">
    <property type="entry name" value="TPR_12"/>
    <property type="match status" value="3"/>
</dbReference>
<dbReference type="GO" id="GO:0003677">
    <property type="term" value="F:DNA binding"/>
    <property type="evidence" value="ECO:0007669"/>
    <property type="project" value="InterPro"/>
</dbReference>
<dbReference type="AlphaFoldDB" id="A0A5N5EKZ4"/>
<dbReference type="InterPro" id="IPR001387">
    <property type="entry name" value="Cro/C1-type_HTH"/>
</dbReference>
<dbReference type="InterPro" id="IPR019734">
    <property type="entry name" value="TPR_rpt"/>
</dbReference>
<dbReference type="PANTHER" id="PTHR47691">
    <property type="entry name" value="REGULATOR-RELATED"/>
    <property type="match status" value="1"/>
</dbReference>
<keyword evidence="3" id="KW-1185">Reference proteome</keyword>
<dbReference type="EMBL" id="VYUA01000012">
    <property type="protein sequence ID" value="KAB2591618.1"/>
    <property type="molecule type" value="Genomic_DNA"/>
</dbReference>
<dbReference type="Gene3D" id="1.25.40.10">
    <property type="entry name" value="Tetratricopeptide repeat domain"/>
    <property type="match status" value="2"/>
</dbReference>
<sequence>MFLVGRIDPAAIRTQDDLTRQLRALYASQGWSRHRLADAASLSSATVQAILNGRTHLPHTKTVRAFVEACGLDPEPWIAARGRIVAAETVARRGERLQPPPRAGADESPAHRVLNGLPADIATFTGRDTELRQLVDSVTGGTGDATVTRIHTIGGMAGIGKTALVVRAAHMLAERFPDGQIFLSLDAHAADRLPVDPSEALATLLLARGFRPDQIPPGPQARGALWRDHLAGSKALLVLDDVASTGQVEPLLPGTPDVLVLITSRRTLQALPGAVPVALGTLQRDEAVLLFGRLAARPTDQGPHDPDDAARIVALCGHLPLAIALTAGRLKYKPPSWTAAHVVDELTVAQDRLSWMQAEDRSVSVAFDLSHRALPPELQGLLTLMGLHPGPEIDAYAAAALTGTAPAAAADHLGRLGDHHLVSEPVRGRYGLHDLIRLYARARADRCPADERATALERLSDYYQQTARAADTFLLRHSRPGGPYPARLPAAAAPGLPDRAAALAWLRAERANLLAVLAHATAHGDDRRRIGLTAALAGFLRQEGPWEEAAVLHERAITAADHRGDLPALAEARRELGILRRRTGRYAEAADLHEQAHDIYLRLGDRLGQAHTLHHLSLVHRRTGHHEEAADLLERSHAIYQELGDRPGQAHTLDDLGVALRMQGRHSAAAALHGQAGDIYRALDDTLGQAHTLHHLGVVHRLMGNHATATALHEHAGGLYGQLGDRHGQAHALHDAGAVCRLERNHTAAVTLYEQAIELYRQLGDHHARARALHDIGLIRRAEGEHAAAATAHEQAIRLFRQVGDGRGEDDARGALAAIRAEEPGPTGAAHGA</sequence>
<evidence type="ECO:0000313" key="2">
    <source>
        <dbReference type="EMBL" id="KAB2591618.1"/>
    </source>
</evidence>
<dbReference type="SUPFAM" id="SSF52540">
    <property type="entry name" value="P-loop containing nucleoside triphosphate hydrolases"/>
    <property type="match status" value="1"/>
</dbReference>
<feature type="domain" description="HTH cro/C1-type" evidence="1">
    <location>
        <begin position="22"/>
        <end position="77"/>
    </location>
</feature>
<dbReference type="SUPFAM" id="SSF48452">
    <property type="entry name" value="TPR-like"/>
    <property type="match status" value="2"/>
</dbReference>
<dbReference type="GO" id="GO:0043531">
    <property type="term" value="F:ADP binding"/>
    <property type="evidence" value="ECO:0007669"/>
    <property type="project" value="InterPro"/>
</dbReference>
<evidence type="ECO:0000313" key="3">
    <source>
        <dbReference type="Proteomes" id="UP000326907"/>
    </source>
</evidence>
<dbReference type="PANTHER" id="PTHR47691:SF3">
    <property type="entry name" value="HTH-TYPE TRANSCRIPTIONAL REGULATOR RV0890C-RELATED"/>
    <property type="match status" value="1"/>
</dbReference>
<reference evidence="2 3" key="1">
    <citation type="submission" date="2019-09" db="EMBL/GenBank/DDBJ databases">
        <authorList>
            <person name="Liu P."/>
        </authorList>
    </citation>
    <scope>NUCLEOTIDE SEQUENCE [LARGE SCALE GENOMIC DNA]</scope>
    <source>
        <strain evidence="2 3">TRM68085</strain>
    </source>
</reference>
<dbReference type="Pfam" id="PF13560">
    <property type="entry name" value="HTH_31"/>
    <property type="match status" value="1"/>
</dbReference>
<dbReference type="InterPro" id="IPR027417">
    <property type="entry name" value="P-loop_NTPase"/>
</dbReference>
<name>A0A5N5EKZ4_9ACTN</name>
<dbReference type="SUPFAM" id="SSF47413">
    <property type="entry name" value="lambda repressor-like DNA-binding domains"/>
    <property type="match status" value="1"/>
</dbReference>
<dbReference type="SMART" id="SM00530">
    <property type="entry name" value="HTH_XRE"/>
    <property type="match status" value="1"/>
</dbReference>
<dbReference type="InterPro" id="IPR011990">
    <property type="entry name" value="TPR-like_helical_dom_sf"/>
</dbReference>
<comment type="caution">
    <text evidence="2">The sequence shown here is derived from an EMBL/GenBank/DDBJ whole genome shotgun (WGS) entry which is preliminary data.</text>
</comment>
<gene>
    <name evidence="2" type="ORF">F5983_15970</name>
</gene>
<organism evidence="2 3">
    <name type="scientific">Streptomyces arboris</name>
    <dbReference type="NCBI Taxonomy" id="2600619"/>
    <lineage>
        <taxon>Bacteria</taxon>
        <taxon>Bacillati</taxon>
        <taxon>Actinomycetota</taxon>
        <taxon>Actinomycetes</taxon>
        <taxon>Kitasatosporales</taxon>
        <taxon>Streptomycetaceae</taxon>
        <taxon>Streptomyces</taxon>
    </lineage>
</organism>
<dbReference type="PROSITE" id="PS50943">
    <property type="entry name" value="HTH_CROC1"/>
    <property type="match status" value="1"/>
</dbReference>
<dbReference type="SMART" id="SM00028">
    <property type="entry name" value="TPR"/>
    <property type="match status" value="5"/>
</dbReference>
<protein>
    <submittedName>
        <fullName evidence="2">Tetratricopeptide repeat protein</fullName>
    </submittedName>
</protein>
<dbReference type="Gene3D" id="1.10.8.430">
    <property type="entry name" value="Helical domain of apoptotic protease-activating factors"/>
    <property type="match status" value="1"/>
</dbReference>
<dbReference type="CDD" id="cd00093">
    <property type="entry name" value="HTH_XRE"/>
    <property type="match status" value="1"/>
</dbReference>
<dbReference type="Gene3D" id="1.10.260.40">
    <property type="entry name" value="lambda repressor-like DNA-binding domains"/>
    <property type="match status" value="1"/>
</dbReference>
<dbReference type="InterPro" id="IPR010982">
    <property type="entry name" value="Lambda_DNA-bd_dom_sf"/>
</dbReference>
<dbReference type="Proteomes" id="UP000326907">
    <property type="component" value="Unassembled WGS sequence"/>
</dbReference>
<dbReference type="InterPro" id="IPR042197">
    <property type="entry name" value="Apaf_helical"/>
</dbReference>
<accession>A0A5N5EKZ4</accession>
<dbReference type="Gene3D" id="3.40.50.300">
    <property type="entry name" value="P-loop containing nucleotide triphosphate hydrolases"/>
    <property type="match status" value="1"/>
</dbReference>
<evidence type="ECO:0000259" key="1">
    <source>
        <dbReference type="PROSITE" id="PS50943"/>
    </source>
</evidence>
<proteinExistence type="predicted"/>